<sequence length="76" mass="8279">MSAISRPAVTSVLLDLAPALTRRCSGHAMSLILDVMTITPRTHCCGRLWVHKISRRQVLNKSTVAIAANYGCFILA</sequence>
<dbReference type="VEuPathDB" id="FungiDB:ASPFODRAFT_40677"/>
<proteinExistence type="predicted"/>
<gene>
    <name evidence="1" type="ORF">ASPFODRAFT_40677</name>
</gene>
<accession>A0A1M3TTY1</accession>
<organism evidence="1 2">
    <name type="scientific">Aspergillus luchuensis (strain CBS 106.47)</name>
    <dbReference type="NCBI Taxonomy" id="1137211"/>
    <lineage>
        <taxon>Eukaryota</taxon>
        <taxon>Fungi</taxon>
        <taxon>Dikarya</taxon>
        <taxon>Ascomycota</taxon>
        <taxon>Pezizomycotina</taxon>
        <taxon>Eurotiomycetes</taxon>
        <taxon>Eurotiomycetidae</taxon>
        <taxon>Eurotiales</taxon>
        <taxon>Aspergillaceae</taxon>
        <taxon>Aspergillus</taxon>
        <taxon>Aspergillus subgen. Circumdati</taxon>
    </lineage>
</organism>
<dbReference type="Proteomes" id="UP000184063">
    <property type="component" value="Unassembled WGS sequence"/>
</dbReference>
<evidence type="ECO:0000313" key="2">
    <source>
        <dbReference type="Proteomes" id="UP000184063"/>
    </source>
</evidence>
<evidence type="ECO:0000313" key="1">
    <source>
        <dbReference type="EMBL" id="OJZ90347.1"/>
    </source>
</evidence>
<name>A0A1M3TTY1_ASPLC</name>
<dbReference type="AlphaFoldDB" id="A0A1M3TTY1"/>
<protein>
    <submittedName>
        <fullName evidence="1">Uncharacterized protein</fullName>
    </submittedName>
</protein>
<reference evidence="2" key="1">
    <citation type="journal article" date="2017" name="Genome Biol.">
        <title>Comparative genomics reveals high biological diversity and specific adaptations in the industrially and medically important fungal genus Aspergillus.</title>
        <authorList>
            <person name="de Vries R.P."/>
            <person name="Riley R."/>
            <person name="Wiebenga A."/>
            <person name="Aguilar-Osorio G."/>
            <person name="Amillis S."/>
            <person name="Uchima C.A."/>
            <person name="Anderluh G."/>
            <person name="Asadollahi M."/>
            <person name="Askin M."/>
            <person name="Barry K."/>
            <person name="Battaglia E."/>
            <person name="Bayram O."/>
            <person name="Benocci T."/>
            <person name="Braus-Stromeyer S.A."/>
            <person name="Caldana C."/>
            <person name="Canovas D."/>
            <person name="Cerqueira G.C."/>
            <person name="Chen F."/>
            <person name="Chen W."/>
            <person name="Choi C."/>
            <person name="Clum A."/>
            <person name="Dos Santos R.A."/>
            <person name="Damasio A.R."/>
            <person name="Diallinas G."/>
            <person name="Emri T."/>
            <person name="Fekete E."/>
            <person name="Flipphi M."/>
            <person name="Freyberg S."/>
            <person name="Gallo A."/>
            <person name="Gournas C."/>
            <person name="Habgood R."/>
            <person name="Hainaut M."/>
            <person name="Harispe M.L."/>
            <person name="Henrissat B."/>
            <person name="Hilden K.S."/>
            <person name="Hope R."/>
            <person name="Hossain A."/>
            <person name="Karabika E."/>
            <person name="Karaffa L."/>
            <person name="Karanyi Z."/>
            <person name="Krasevec N."/>
            <person name="Kuo A."/>
            <person name="Kusch H."/>
            <person name="LaButti K."/>
            <person name="Lagendijk E.L."/>
            <person name="Lapidus A."/>
            <person name="Levasseur A."/>
            <person name="Lindquist E."/>
            <person name="Lipzen A."/>
            <person name="Logrieco A.F."/>
            <person name="MacCabe A."/>
            <person name="Maekelae M.R."/>
            <person name="Malavazi I."/>
            <person name="Melin P."/>
            <person name="Meyer V."/>
            <person name="Mielnichuk N."/>
            <person name="Miskei M."/>
            <person name="Molnar A.P."/>
            <person name="Mule G."/>
            <person name="Ngan C.Y."/>
            <person name="Orejas M."/>
            <person name="Orosz E."/>
            <person name="Ouedraogo J.P."/>
            <person name="Overkamp K.M."/>
            <person name="Park H.-S."/>
            <person name="Perrone G."/>
            <person name="Piumi F."/>
            <person name="Punt P.J."/>
            <person name="Ram A.F."/>
            <person name="Ramon A."/>
            <person name="Rauscher S."/>
            <person name="Record E."/>
            <person name="Riano-Pachon D.M."/>
            <person name="Robert V."/>
            <person name="Roehrig J."/>
            <person name="Ruller R."/>
            <person name="Salamov A."/>
            <person name="Salih N.S."/>
            <person name="Samson R.A."/>
            <person name="Sandor E."/>
            <person name="Sanguinetti M."/>
            <person name="Schuetze T."/>
            <person name="Sepcic K."/>
            <person name="Shelest E."/>
            <person name="Sherlock G."/>
            <person name="Sophianopoulou V."/>
            <person name="Squina F.M."/>
            <person name="Sun H."/>
            <person name="Susca A."/>
            <person name="Todd R.B."/>
            <person name="Tsang A."/>
            <person name="Unkles S.E."/>
            <person name="van de Wiele N."/>
            <person name="van Rossen-Uffink D."/>
            <person name="Oliveira J.V."/>
            <person name="Vesth T.C."/>
            <person name="Visser J."/>
            <person name="Yu J.-H."/>
            <person name="Zhou M."/>
            <person name="Andersen M.R."/>
            <person name="Archer D.B."/>
            <person name="Baker S.E."/>
            <person name="Benoit I."/>
            <person name="Brakhage A.A."/>
            <person name="Braus G.H."/>
            <person name="Fischer R."/>
            <person name="Frisvad J.C."/>
            <person name="Goldman G.H."/>
            <person name="Houbraken J."/>
            <person name="Oakley B."/>
            <person name="Pocsi I."/>
            <person name="Scazzocchio C."/>
            <person name="Seiboth B."/>
            <person name="vanKuyk P.A."/>
            <person name="Wortman J."/>
            <person name="Dyer P.S."/>
            <person name="Grigoriev I.V."/>
        </authorList>
    </citation>
    <scope>NUCLEOTIDE SEQUENCE [LARGE SCALE GENOMIC DNA]</scope>
    <source>
        <strain evidence="2">CBS 106.47</strain>
    </source>
</reference>
<dbReference type="EMBL" id="KV878237">
    <property type="protein sequence ID" value="OJZ90347.1"/>
    <property type="molecule type" value="Genomic_DNA"/>
</dbReference>